<comment type="caution">
    <text evidence="2">The sequence shown here is derived from an EMBL/GenBank/DDBJ whole genome shotgun (WGS) entry which is preliminary data.</text>
</comment>
<reference evidence="2" key="1">
    <citation type="submission" date="2016-12" db="EMBL/GenBank/DDBJ databases">
        <title>The genomes of Aspergillus section Nigri reveals drivers in fungal speciation.</title>
        <authorList>
            <consortium name="DOE Joint Genome Institute"/>
            <person name="Vesth T.C."/>
            <person name="Nybo J."/>
            <person name="Theobald S."/>
            <person name="Brandl J."/>
            <person name="Frisvad J.C."/>
            <person name="Nielsen K.F."/>
            <person name="Lyhne E.K."/>
            <person name="Kogle M.E."/>
            <person name="Kuo A."/>
            <person name="Riley R."/>
            <person name="Clum A."/>
            <person name="Nolan M."/>
            <person name="Lipzen A."/>
            <person name="Salamov A."/>
            <person name="Henrissat B."/>
            <person name="Wiebenga A."/>
            <person name="De vries R.P."/>
            <person name="Grigoriev I.V."/>
            <person name="Mortensen U.H."/>
            <person name="Andersen M.R."/>
            <person name="Baker S.E."/>
        </authorList>
    </citation>
    <scope>NUCLEOTIDE SEQUENCE</scope>
    <source>
        <strain evidence="2">CBS 122712</strain>
    </source>
</reference>
<proteinExistence type="predicted"/>
<evidence type="ECO:0000313" key="3">
    <source>
        <dbReference type="Proteomes" id="UP000246171"/>
    </source>
</evidence>
<feature type="compositionally biased region" description="Basic and acidic residues" evidence="1">
    <location>
        <begin position="18"/>
        <end position="30"/>
    </location>
</feature>
<accession>A0A317UXE0</accession>
<keyword evidence="3" id="KW-1185">Reference proteome</keyword>
<dbReference type="GeneID" id="37058818"/>
<evidence type="ECO:0000313" key="2">
    <source>
        <dbReference type="EMBL" id="PWY66703.1"/>
    </source>
</evidence>
<name>A0A317UXE0_ASPEC</name>
<gene>
    <name evidence="2" type="ORF">BO83DRAFT_452091</name>
</gene>
<dbReference type="Proteomes" id="UP000246171">
    <property type="component" value="Unassembled WGS sequence"/>
</dbReference>
<sequence length="138" mass="15987">MPLQEGKKKRNENQQQTRNDDPAGGEEAHRTAWAHLPGRSSSIPSNIACKDTIVRHTENGLTSNLRDQAKTERTKSDETTTRYRPAPPNLMHQNCRIPYTNAHQRNTNRHIYQHIQTTIWTKTVRENRRRKQISNVPG</sequence>
<dbReference type="VEuPathDB" id="FungiDB:BO83DRAFT_452091"/>
<dbReference type="OrthoDB" id="4236763at2759"/>
<evidence type="ECO:0000256" key="1">
    <source>
        <dbReference type="SAM" id="MobiDB-lite"/>
    </source>
</evidence>
<feature type="region of interest" description="Disordered" evidence="1">
    <location>
        <begin position="1"/>
        <end position="90"/>
    </location>
</feature>
<dbReference type="EMBL" id="MSFU01000024">
    <property type="protein sequence ID" value="PWY66703.1"/>
    <property type="molecule type" value="Genomic_DNA"/>
</dbReference>
<dbReference type="RefSeq" id="XP_025385165.1">
    <property type="nucleotide sequence ID" value="XM_025536856.1"/>
</dbReference>
<feature type="compositionally biased region" description="Basic and acidic residues" evidence="1">
    <location>
        <begin position="67"/>
        <end position="81"/>
    </location>
</feature>
<organism evidence="2 3">
    <name type="scientific">Aspergillus eucalypticola (strain CBS 122712 / IBT 29274)</name>
    <dbReference type="NCBI Taxonomy" id="1448314"/>
    <lineage>
        <taxon>Eukaryota</taxon>
        <taxon>Fungi</taxon>
        <taxon>Dikarya</taxon>
        <taxon>Ascomycota</taxon>
        <taxon>Pezizomycotina</taxon>
        <taxon>Eurotiomycetes</taxon>
        <taxon>Eurotiomycetidae</taxon>
        <taxon>Eurotiales</taxon>
        <taxon>Aspergillaceae</taxon>
        <taxon>Aspergillus</taxon>
        <taxon>Aspergillus subgen. Circumdati</taxon>
    </lineage>
</organism>
<dbReference type="AlphaFoldDB" id="A0A317UXE0"/>
<protein>
    <submittedName>
        <fullName evidence="2">Uncharacterized protein</fullName>
    </submittedName>
</protein>